<dbReference type="InterPro" id="IPR018890">
    <property type="entry name" value="FAM171"/>
</dbReference>
<accession>A0ABV0TQX2</accession>
<feature type="chain" id="PRO_5045492596" description="FAM171 N-terminal domain-containing protein" evidence="1">
    <location>
        <begin position="25"/>
        <end position="187"/>
    </location>
</feature>
<protein>
    <recommendedName>
        <fullName evidence="2">FAM171 N-terminal domain-containing protein</fullName>
    </recommendedName>
</protein>
<reference evidence="3 4" key="1">
    <citation type="submission" date="2021-06" db="EMBL/GenBank/DDBJ databases">
        <authorList>
            <person name="Palmer J.M."/>
        </authorList>
    </citation>
    <scope>NUCLEOTIDE SEQUENCE [LARGE SCALE GENOMIC DNA]</scope>
    <source>
        <strain evidence="4">if_2019</strain>
        <tissue evidence="3">Muscle</tissue>
    </source>
</reference>
<evidence type="ECO:0000259" key="2">
    <source>
        <dbReference type="Pfam" id="PF10577"/>
    </source>
</evidence>
<feature type="signal peptide" evidence="1">
    <location>
        <begin position="1"/>
        <end position="24"/>
    </location>
</feature>
<gene>
    <name evidence="3" type="ORF">ILYODFUR_030149</name>
</gene>
<evidence type="ECO:0000313" key="3">
    <source>
        <dbReference type="EMBL" id="MEQ2234268.1"/>
    </source>
</evidence>
<keyword evidence="1" id="KW-0732">Signal</keyword>
<dbReference type="EMBL" id="JAHRIQ010039171">
    <property type="protein sequence ID" value="MEQ2234268.1"/>
    <property type="molecule type" value="Genomic_DNA"/>
</dbReference>
<name>A0ABV0TQX2_9TELE</name>
<feature type="domain" description="FAM171 N-terminal" evidence="2">
    <location>
        <begin position="73"/>
        <end position="140"/>
    </location>
</feature>
<sequence length="187" mass="21214">MSPVFFTLFPSFLFSFAFFPVRLSDSPLSCFFFSFLLQPRCLVLFPLPLLHCYLPPAHFPFLLHFLSYALTCALVGTEKKFELTPVAAISVHLLASDGAELQVNGPITFSVPLPVDSSLKENDHIPAWRFDPRLEKGLRDAIAGKGLDCQSIRLHSPQHPLRTFRERISFGLCLWCRNALRYRIALC</sequence>
<evidence type="ECO:0000256" key="1">
    <source>
        <dbReference type="SAM" id="SignalP"/>
    </source>
</evidence>
<comment type="caution">
    <text evidence="3">The sequence shown here is derived from an EMBL/GenBank/DDBJ whole genome shotgun (WGS) entry which is preliminary data.</text>
</comment>
<dbReference type="PANTHER" id="PTHR31626:SF1">
    <property type="entry name" value="PROTEIN FAM171A1"/>
    <property type="match status" value="1"/>
</dbReference>
<proteinExistence type="predicted"/>
<organism evidence="3 4">
    <name type="scientific">Ilyodon furcidens</name>
    <name type="common">goldbreast splitfin</name>
    <dbReference type="NCBI Taxonomy" id="33524"/>
    <lineage>
        <taxon>Eukaryota</taxon>
        <taxon>Metazoa</taxon>
        <taxon>Chordata</taxon>
        <taxon>Craniata</taxon>
        <taxon>Vertebrata</taxon>
        <taxon>Euteleostomi</taxon>
        <taxon>Actinopterygii</taxon>
        <taxon>Neopterygii</taxon>
        <taxon>Teleostei</taxon>
        <taxon>Neoteleostei</taxon>
        <taxon>Acanthomorphata</taxon>
        <taxon>Ovalentaria</taxon>
        <taxon>Atherinomorphae</taxon>
        <taxon>Cyprinodontiformes</taxon>
        <taxon>Goodeidae</taxon>
        <taxon>Ilyodon</taxon>
    </lineage>
</organism>
<evidence type="ECO:0000313" key="4">
    <source>
        <dbReference type="Proteomes" id="UP001482620"/>
    </source>
</evidence>
<dbReference type="Proteomes" id="UP001482620">
    <property type="component" value="Unassembled WGS sequence"/>
</dbReference>
<dbReference type="InterPro" id="IPR048530">
    <property type="entry name" value="FAM171_N"/>
</dbReference>
<keyword evidence="4" id="KW-1185">Reference proteome</keyword>
<dbReference type="Pfam" id="PF10577">
    <property type="entry name" value="FAM171A1-2-B_N"/>
    <property type="match status" value="1"/>
</dbReference>
<dbReference type="PANTHER" id="PTHR31626">
    <property type="entry name" value="SUSHI DOMAIN-CONTAINING PROTEIN"/>
    <property type="match status" value="1"/>
</dbReference>